<dbReference type="HOGENOM" id="CLU_1571291_0_0_1"/>
<proteinExistence type="predicted"/>
<dbReference type="Proteomes" id="UP000027073">
    <property type="component" value="Unassembled WGS sequence"/>
</dbReference>
<evidence type="ECO:0000256" key="1">
    <source>
        <dbReference type="SAM" id="SignalP"/>
    </source>
</evidence>
<name>A0A067P570_PLEO1</name>
<dbReference type="VEuPathDB" id="FungiDB:PLEOSDRAFT_156221"/>
<accession>A0A067P570</accession>
<protein>
    <submittedName>
        <fullName evidence="2">Uncharacterized protein</fullName>
    </submittedName>
</protein>
<dbReference type="AlphaFoldDB" id="A0A067P570"/>
<sequence length="171" mass="18395">MYFNVKLILLAVTSLTTVASAENIQYDAFASTVECSGARFSCFDGGALCCALPPGFGFSVQFNNFAVAEQGQGYTGSTCADFLFALFGPGTKCWNGGGVRATHANWFHTSGRRSIDPHSANSNCTTPSSFTYHDELSGAERTIKVPPNGADEVAEFYIKKDFAKLASYETY</sequence>
<keyword evidence="1" id="KW-0732">Signal</keyword>
<reference evidence="3" key="1">
    <citation type="journal article" date="2014" name="Proc. Natl. Acad. Sci. U.S.A.">
        <title>Extensive sampling of basidiomycete genomes demonstrates inadequacy of the white-rot/brown-rot paradigm for wood decay fungi.</title>
        <authorList>
            <person name="Riley R."/>
            <person name="Salamov A.A."/>
            <person name="Brown D.W."/>
            <person name="Nagy L.G."/>
            <person name="Floudas D."/>
            <person name="Held B.W."/>
            <person name="Levasseur A."/>
            <person name="Lombard V."/>
            <person name="Morin E."/>
            <person name="Otillar R."/>
            <person name="Lindquist E.A."/>
            <person name="Sun H."/>
            <person name="LaButti K.M."/>
            <person name="Schmutz J."/>
            <person name="Jabbour D."/>
            <person name="Luo H."/>
            <person name="Baker S.E."/>
            <person name="Pisabarro A.G."/>
            <person name="Walton J.D."/>
            <person name="Blanchette R.A."/>
            <person name="Henrissat B."/>
            <person name="Martin F."/>
            <person name="Cullen D."/>
            <person name="Hibbett D.S."/>
            <person name="Grigoriev I.V."/>
        </authorList>
    </citation>
    <scope>NUCLEOTIDE SEQUENCE [LARGE SCALE GENOMIC DNA]</scope>
    <source>
        <strain evidence="3">PC15</strain>
    </source>
</reference>
<feature type="chain" id="PRO_5001642883" evidence="1">
    <location>
        <begin position="22"/>
        <end position="171"/>
    </location>
</feature>
<dbReference type="InParanoid" id="A0A067P570"/>
<feature type="signal peptide" evidence="1">
    <location>
        <begin position="1"/>
        <end position="21"/>
    </location>
</feature>
<organism evidence="2 3">
    <name type="scientific">Pleurotus ostreatus (strain PC15)</name>
    <name type="common">Oyster mushroom</name>
    <dbReference type="NCBI Taxonomy" id="1137138"/>
    <lineage>
        <taxon>Eukaryota</taxon>
        <taxon>Fungi</taxon>
        <taxon>Dikarya</taxon>
        <taxon>Basidiomycota</taxon>
        <taxon>Agaricomycotina</taxon>
        <taxon>Agaricomycetes</taxon>
        <taxon>Agaricomycetidae</taxon>
        <taxon>Agaricales</taxon>
        <taxon>Pleurotineae</taxon>
        <taxon>Pleurotaceae</taxon>
        <taxon>Pleurotus</taxon>
    </lineage>
</organism>
<gene>
    <name evidence="2" type="ORF">PLEOSDRAFT_156221</name>
</gene>
<dbReference type="EMBL" id="KL198006">
    <property type="protein sequence ID" value="KDQ31562.1"/>
    <property type="molecule type" value="Genomic_DNA"/>
</dbReference>
<evidence type="ECO:0000313" key="2">
    <source>
        <dbReference type="EMBL" id="KDQ31562.1"/>
    </source>
</evidence>
<evidence type="ECO:0000313" key="3">
    <source>
        <dbReference type="Proteomes" id="UP000027073"/>
    </source>
</evidence>
<dbReference type="OrthoDB" id="10281990at2759"/>